<evidence type="ECO:0000313" key="1">
    <source>
        <dbReference type="EMBL" id="CAI9274103.1"/>
    </source>
</evidence>
<keyword evidence="2" id="KW-1185">Reference proteome</keyword>
<gene>
    <name evidence="1" type="ORF">LSALG_LOCUS14205</name>
</gene>
<reference evidence="1" key="1">
    <citation type="submission" date="2023-04" db="EMBL/GenBank/DDBJ databases">
        <authorList>
            <person name="Vijverberg K."/>
            <person name="Xiong W."/>
            <person name="Schranz E."/>
        </authorList>
    </citation>
    <scope>NUCLEOTIDE SEQUENCE</scope>
</reference>
<evidence type="ECO:0000313" key="2">
    <source>
        <dbReference type="Proteomes" id="UP001177003"/>
    </source>
</evidence>
<dbReference type="AlphaFoldDB" id="A0AA35YHJ1"/>
<name>A0AA35YHJ1_LACSI</name>
<accession>A0AA35YHJ1</accession>
<sequence>MLDPCYAHCLQFTRFANETLRSKLELLDAVHQMKHDRKPHNFFLKGISCLIVSYSVSFPSYAASSSNPGFGNAKLTSLIPLLHDDLNVLSDDLNVSGLQGELGTHAELEKKRCSTRLNNHHFLDRTRHYCHEDLTLHNTRLILLPSLPPPTSKLNS</sequence>
<protein>
    <submittedName>
        <fullName evidence="1">Uncharacterized protein</fullName>
    </submittedName>
</protein>
<dbReference type="Proteomes" id="UP001177003">
    <property type="component" value="Chromosome 2"/>
</dbReference>
<organism evidence="1 2">
    <name type="scientific">Lactuca saligna</name>
    <name type="common">Willowleaf lettuce</name>
    <dbReference type="NCBI Taxonomy" id="75948"/>
    <lineage>
        <taxon>Eukaryota</taxon>
        <taxon>Viridiplantae</taxon>
        <taxon>Streptophyta</taxon>
        <taxon>Embryophyta</taxon>
        <taxon>Tracheophyta</taxon>
        <taxon>Spermatophyta</taxon>
        <taxon>Magnoliopsida</taxon>
        <taxon>eudicotyledons</taxon>
        <taxon>Gunneridae</taxon>
        <taxon>Pentapetalae</taxon>
        <taxon>asterids</taxon>
        <taxon>campanulids</taxon>
        <taxon>Asterales</taxon>
        <taxon>Asteraceae</taxon>
        <taxon>Cichorioideae</taxon>
        <taxon>Cichorieae</taxon>
        <taxon>Lactucinae</taxon>
        <taxon>Lactuca</taxon>
    </lineage>
</organism>
<dbReference type="EMBL" id="OX465078">
    <property type="protein sequence ID" value="CAI9274103.1"/>
    <property type="molecule type" value="Genomic_DNA"/>
</dbReference>
<proteinExistence type="predicted"/>